<dbReference type="AlphaFoldDB" id="A0A6P7F7S1"/>
<accession>A0A6P7F7S1</accession>
<reference evidence="9" key="1">
    <citation type="submission" date="2025-08" db="UniProtKB">
        <authorList>
            <consortium name="RefSeq"/>
        </authorList>
    </citation>
    <scope>IDENTIFICATION</scope>
    <source>
        <tissue evidence="9">Whole insect</tissue>
    </source>
</reference>
<dbReference type="GO" id="GO:0043025">
    <property type="term" value="C:neuronal cell body"/>
    <property type="evidence" value="ECO:0007669"/>
    <property type="project" value="TreeGrafter"/>
</dbReference>
<dbReference type="GO" id="GO:0007635">
    <property type="term" value="P:chemosensory behavior"/>
    <property type="evidence" value="ECO:0007669"/>
    <property type="project" value="TreeGrafter"/>
</dbReference>
<evidence type="ECO:0000313" key="9">
    <source>
        <dbReference type="RefSeq" id="XP_028131814.1"/>
    </source>
</evidence>
<evidence type="ECO:0000256" key="8">
    <source>
        <dbReference type="SAM" id="Phobius"/>
    </source>
</evidence>
<evidence type="ECO:0000256" key="1">
    <source>
        <dbReference type="ARBA" id="ARBA00004651"/>
    </source>
</evidence>
<evidence type="ECO:0000256" key="7">
    <source>
        <dbReference type="ARBA" id="ARBA00023224"/>
    </source>
</evidence>
<keyword evidence="5 8" id="KW-0472">Membrane</keyword>
<name>A0A6P7F7S1_DIAVI</name>
<dbReference type="Pfam" id="PF08395">
    <property type="entry name" value="7tm_7"/>
    <property type="match status" value="1"/>
</dbReference>
<feature type="transmembrane region" description="Helical" evidence="8">
    <location>
        <begin position="95"/>
        <end position="113"/>
    </location>
</feature>
<keyword evidence="7" id="KW-0807">Transducer</keyword>
<keyword evidence="6" id="KW-0675">Receptor</keyword>
<protein>
    <submittedName>
        <fullName evidence="9">Uncharacterized protein LOC114327402</fullName>
    </submittedName>
</protein>
<proteinExistence type="predicted"/>
<sequence>MAGKMGINYGNNLVDARLMRSIMYAGLFCILTVISVMSCDKAEKVAFKLAKLCSCLQADIQDPILEEELRGLSTFIIELRPKFTMYGFFYINQQMIPVFISALTTYLIILIQFKIQK</sequence>
<dbReference type="GO" id="GO:0007165">
    <property type="term" value="P:signal transduction"/>
    <property type="evidence" value="ECO:0007669"/>
    <property type="project" value="UniProtKB-KW"/>
</dbReference>
<evidence type="ECO:0000256" key="4">
    <source>
        <dbReference type="ARBA" id="ARBA00022989"/>
    </source>
</evidence>
<feature type="transmembrane region" description="Helical" evidence="8">
    <location>
        <begin position="21"/>
        <end position="38"/>
    </location>
</feature>
<dbReference type="GO" id="GO:0050909">
    <property type="term" value="P:sensory perception of taste"/>
    <property type="evidence" value="ECO:0007669"/>
    <property type="project" value="InterPro"/>
</dbReference>
<evidence type="ECO:0000256" key="2">
    <source>
        <dbReference type="ARBA" id="ARBA00022475"/>
    </source>
</evidence>
<dbReference type="GO" id="GO:0008049">
    <property type="term" value="P:male courtship behavior"/>
    <property type="evidence" value="ECO:0007669"/>
    <property type="project" value="TreeGrafter"/>
</dbReference>
<dbReference type="GO" id="GO:0005886">
    <property type="term" value="C:plasma membrane"/>
    <property type="evidence" value="ECO:0007669"/>
    <property type="project" value="UniProtKB-SubCell"/>
</dbReference>
<evidence type="ECO:0000256" key="6">
    <source>
        <dbReference type="ARBA" id="ARBA00023170"/>
    </source>
</evidence>
<dbReference type="PANTHER" id="PTHR21143">
    <property type="entry name" value="INVERTEBRATE GUSTATORY RECEPTOR"/>
    <property type="match status" value="1"/>
</dbReference>
<keyword evidence="3 8" id="KW-0812">Transmembrane</keyword>
<evidence type="ECO:0000256" key="3">
    <source>
        <dbReference type="ARBA" id="ARBA00022692"/>
    </source>
</evidence>
<dbReference type="PANTHER" id="PTHR21143:SF104">
    <property type="entry name" value="GUSTATORY RECEPTOR 8A-RELATED"/>
    <property type="match status" value="1"/>
</dbReference>
<organism evidence="9">
    <name type="scientific">Diabrotica virgifera virgifera</name>
    <name type="common">western corn rootworm</name>
    <dbReference type="NCBI Taxonomy" id="50390"/>
    <lineage>
        <taxon>Eukaryota</taxon>
        <taxon>Metazoa</taxon>
        <taxon>Ecdysozoa</taxon>
        <taxon>Arthropoda</taxon>
        <taxon>Hexapoda</taxon>
        <taxon>Insecta</taxon>
        <taxon>Pterygota</taxon>
        <taxon>Neoptera</taxon>
        <taxon>Endopterygota</taxon>
        <taxon>Coleoptera</taxon>
        <taxon>Polyphaga</taxon>
        <taxon>Cucujiformia</taxon>
        <taxon>Chrysomeloidea</taxon>
        <taxon>Chrysomelidae</taxon>
        <taxon>Galerucinae</taxon>
        <taxon>Diabroticina</taxon>
        <taxon>Diabroticites</taxon>
        <taxon>Diabrotica</taxon>
    </lineage>
</organism>
<dbReference type="GO" id="GO:0030424">
    <property type="term" value="C:axon"/>
    <property type="evidence" value="ECO:0007669"/>
    <property type="project" value="TreeGrafter"/>
</dbReference>
<keyword evidence="4 8" id="KW-1133">Transmembrane helix</keyword>
<dbReference type="InterPro" id="IPR013604">
    <property type="entry name" value="7TM_chemorcpt"/>
</dbReference>
<gene>
    <name evidence="9" type="primary">LOC114327402</name>
</gene>
<dbReference type="InParanoid" id="A0A6P7F7S1"/>
<comment type="subcellular location">
    <subcellularLocation>
        <location evidence="1">Cell membrane</location>
        <topology evidence="1">Multi-pass membrane protein</topology>
    </subcellularLocation>
</comment>
<evidence type="ECO:0000256" key="5">
    <source>
        <dbReference type="ARBA" id="ARBA00023136"/>
    </source>
</evidence>
<dbReference type="GO" id="GO:0030425">
    <property type="term" value="C:dendrite"/>
    <property type="evidence" value="ECO:0007669"/>
    <property type="project" value="TreeGrafter"/>
</dbReference>
<dbReference type="RefSeq" id="XP_028131814.1">
    <property type="nucleotide sequence ID" value="XM_028276013.1"/>
</dbReference>
<keyword evidence="2" id="KW-1003">Cell membrane</keyword>